<evidence type="ECO:0000256" key="1">
    <source>
        <dbReference type="ARBA" id="ARBA00023015"/>
    </source>
</evidence>
<keyword evidence="3" id="KW-0804">Transcription</keyword>
<dbReference type="PANTHER" id="PTHR30146">
    <property type="entry name" value="LACI-RELATED TRANSCRIPTIONAL REPRESSOR"/>
    <property type="match status" value="1"/>
</dbReference>
<dbReference type="Gene3D" id="1.10.260.40">
    <property type="entry name" value="lambda repressor-like DNA-binding domains"/>
    <property type="match status" value="1"/>
</dbReference>
<dbReference type="InterPro" id="IPR028082">
    <property type="entry name" value="Peripla_BP_I"/>
</dbReference>
<evidence type="ECO:0000259" key="4">
    <source>
        <dbReference type="PROSITE" id="PS50932"/>
    </source>
</evidence>
<evidence type="ECO:0000256" key="2">
    <source>
        <dbReference type="ARBA" id="ARBA00023125"/>
    </source>
</evidence>
<comment type="caution">
    <text evidence="5">The sequence shown here is derived from an EMBL/GenBank/DDBJ whole genome shotgun (WGS) entry which is preliminary data.</text>
</comment>
<dbReference type="SUPFAM" id="SSF53822">
    <property type="entry name" value="Periplasmic binding protein-like I"/>
    <property type="match status" value="1"/>
</dbReference>
<reference evidence="5 6" key="1">
    <citation type="submission" date="2019-06" db="EMBL/GenBank/DDBJ databases">
        <authorList>
            <person name="Meng X."/>
        </authorList>
    </citation>
    <scope>NUCLEOTIDE SEQUENCE [LARGE SCALE GENOMIC DNA]</scope>
    <source>
        <strain evidence="5 6">M625</strain>
    </source>
</reference>
<evidence type="ECO:0000313" key="5">
    <source>
        <dbReference type="EMBL" id="TPN87055.1"/>
    </source>
</evidence>
<name>A0A504JF15_9FLAO</name>
<accession>A0A504JF15</accession>
<feature type="domain" description="HTH lacI-type" evidence="4">
    <location>
        <begin position="6"/>
        <end position="60"/>
    </location>
</feature>
<dbReference type="EMBL" id="VFWZ01000002">
    <property type="protein sequence ID" value="TPN87055.1"/>
    <property type="molecule type" value="Genomic_DNA"/>
</dbReference>
<dbReference type="SMART" id="SM00354">
    <property type="entry name" value="HTH_LACI"/>
    <property type="match status" value="1"/>
</dbReference>
<dbReference type="GO" id="GO:0000976">
    <property type="term" value="F:transcription cis-regulatory region binding"/>
    <property type="evidence" value="ECO:0007669"/>
    <property type="project" value="TreeGrafter"/>
</dbReference>
<dbReference type="InterPro" id="IPR000843">
    <property type="entry name" value="HTH_LacI"/>
</dbReference>
<proteinExistence type="predicted"/>
<gene>
    <name evidence="5" type="ORF">FHK87_05540</name>
</gene>
<dbReference type="Pfam" id="PF00532">
    <property type="entry name" value="Peripla_BP_1"/>
    <property type="match status" value="1"/>
</dbReference>
<sequence length="332" mass="37219">MTPNKTTLSTIAKDLNVSVSTVSKALANSPEISSKTRKKISAYAKESNYSPNILASSFRKGSTKTIGLIIPNITNPFYAKVFVGIEKYLDEKGYKLIASISNDYLEKEIKNISIMSSGFVDGLIVCVSKEAEQKKEYRHINSLINNRIPLILFDRVCDEIYCDKVITDNFQAALDATEYLIKHRKCRHIVMTSKTNNLHHLKLRKKGFEQAIDKHKATVKSSIILAEKSNILRQKLENALRDDSSIDGVFGLNEKSVLHATLSINKLKKTDKEVSITGFCNDLQSKYNSSLIVINQNPKEIGKESARLLLDRIKSGNLISDFCTKIIDVDLT</sequence>
<dbReference type="Proteomes" id="UP000315540">
    <property type="component" value="Unassembled WGS sequence"/>
</dbReference>
<dbReference type="RefSeq" id="WP_140591133.1">
    <property type="nucleotide sequence ID" value="NZ_VFWZ01000002.1"/>
</dbReference>
<evidence type="ECO:0000313" key="6">
    <source>
        <dbReference type="Proteomes" id="UP000315540"/>
    </source>
</evidence>
<dbReference type="InterPro" id="IPR010982">
    <property type="entry name" value="Lambda_DNA-bd_dom_sf"/>
</dbReference>
<dbReference type="Gene3D" id="3.40.50.2300">
    <property type="match status" value="2"/>
</dbReference>
<dbReference type="PROSITE" id="PS50932">
    <property type="entry name" value="HTH_LACI_2"/>
    <property type="match status" value="1"/>
</dbReference>
<dbReference type="CDD" id="cd06267">
    <property type="entry name" value="PBP1_LacI_sugar_binding-like"/>
    <property type="match status" value="1"/>
</dbReference>
<dbReference type="CDD" id="cd01392">
    <property type="entry name" value="HTH_LacI"/>
    <property type="match status" value="1"/>
</dbReference>
<dbReference type="InterPro" id="IPR001761">
    <property type="entry name" value="Peripla_BP/Lac1_sug-bd_dom"/>
</dbReference>
<protein>
    <submittedName>
        <fullName evidence="5">LacI family transcriptional regulator</fullName>
    </submittedName>
</protein>
<organism evidence="5 6">
    <name type="scientific">Aquimarina algicola</name>
    <dbReference type="NCBI Taxonomy" id="2589995"/>
    <lineage>
        <taxon>Bacteria</taxon>
        <taxon>Pseudomonadati</taxon>
        <taxon>Bacteroidota</taxon>
        <taxon>Flavobacteriia</taxon>
        <taxon>Flavobacteriales</taxon>
        <taxon>Flavobacteriaceae</taxon>
        <taxon>Aquimarina</taxon>
    </lineage>
</organism>
<dbReference type="GO" id="GO:0003700">
    <property type="term" value="F:DNA-binding transcription factor activity"/>
    <property type="evidence" value="ECO:0007669"/>
    <property type="project" value="TreeGrafter"/>
</dbReference>
<dbReference type="Pfam" id="PF00356">
    <property type="entry name" value="LacI"/>
    <property type="match status" value="1"/>
</dbReference>
<evidence type="ECO:0000256" key="3">
    <source>
        <dbReference type="ARBA" id="ARBA00023163"/>
    </source>
</evidence>
<keyword evidence="6" id="KW-1185">Reference proteome</keyword>
<dbReference type="SUPFAM" id="SSF47413">
    <property type="entry name" value="lambda repressor-like DNA-binding domains"/>
    <property type="match status" value="1"/>
</dbReference>
<keyword evidence="2" id="KW-0238">DNA-binding</keyword>
<keyword evidence="1" id="KW-0805">Transcription regulation</keyword>
<dbReference type="PANTHER" id="PTHR30146:SF109">
    <property type="entry name" value="HTH-TYPE TRANSCRIPTIONAL REGULATOR GALS"/>
    <property type="match status" value="1"/>
</dbReference>
<dbReference type="AlphaFoldDB" id="A0A504JF15"/>
<dbReference type="OrthoDB" id="9768806at2"/>